<dbReference type="EMBL" id="JAPHNL010000020">
    <property type="protein sequence ID" value="MCX3058800.1"/>
    <property type="molecule type" value="Genomic_DNA"/>
</dbReference>
<evidence type="ECO:0000313" key="3">
    <source>
        <dbReference type="EMBL" id="MCX3058800.1"/>
    </source>
</evidence>
<feature type="signal peptide" evidence="2">
    <location>
        <begin position="1"/>
        <end position="21"/>
    </location>
</feature>
<sequence length="228" mass="23535">MRSLPFPVALAARLLPVTVLACVGWAWSGQGPAAKPAADHDHTSRPQKSDAPSDTVAAKTYGEPPAPCSAVTAKTVRSLVPGAKTAGKELSATDASVRRACAWSALKGYDYRWLDVSFEVKDSDQRAEKTFTDQGDGNGASVQGIGDEARLRTDLTTKDKQKTREAVLTFRKGNALVTVTYNGSDFESRGAPSAATVSDGATKAARDALAALGSGSSPSASSSAGSSS</sequence>
<proteinExistence type="predicted"/>
<organism evidence="3 4">
    <name type="scientific">Streptomyces beihaiensis</name>
    <dbReference type="NCBI Taxonomy" id="2984495"/>
    <lineage>
        <taxon>Bacteria</taxon>
        <taxon>Bacillati</taxon>
        <taxon>Actinomycetota</taxon>
        <taxon>Actinomycetes</taxon>
        <taxon>Kitasatosporales</taxon>
        <taxon>Streptomycetaceae</taxon>
        <taxon>Streptomyces</taxon>
    </lineage>
</organism>
<name>A0ABT3TPV6_9ACTN</name>
<evidence type="ECO:0000256" key="2">
    <source>
        <dbReference type="SAM" id="SignalP"/>
    </source>
</evidence>
<accession>A0ABT3TPV6</accession>
<dbReference type="Proteomes" id="UP001163064">
    <property type="component" value="Unassembled WGS sequence"/>
</dbReference>
<evidence type="ECO:0000256" key="1">
    <source>
        <dbReference type="SAM" id="MobiDB-lite"/>
    </source>
</evidence>
<comment type="caution">
    <text evidence="3">The sequence shown here is derived from an EMBL/GenBank/DDBJ whole genome shotgun (WGS) entry which is preliminary data.</text>
</comment>
<evidence type="ECO:0000313" key="4">
    <source>
        <dbReference type="Proteomes" id="UP001163064"/>
    </source>
</evidence>
<keyword evidence="2" id="KW-0732">Signal</keyword>
<gene>
    <name evidence="3" type="ORF">OFY01_03245</name>
</gene>
<feature type="chain" id="PRO_5045642754" description="DUF3558 domain-containing protein" evidence="2">
    <location>
        <begin position="22"/>
        <end position="228"/>
    </location>
</feature>
<evidence type="ECO:0008006" key="5">
    <source>
        <dbReference type="Google" id="ProtNLM"/>
    </source>
</evidence>
<feature type="region of interest" description="Disordered" evidence="1">
    <location>
        <begin position="33"/>
        <end position="64"/>
    </location>
</feature>
<feature type="compositionally biased region" description="Basic and acidic residues" evidence="1">
    <location>
        <begin position="37"/>
        <end position="48"/>
    </location>
</feature>
<reference evidence="3" key="1">
    <citation type="submission" date="2022-10" db="EMBL/GenBank/DDBJ databases">
        <title>Streptomyces beihaiensis sp. nov., a chitin degrading actinobacterium, isolated from shrimp pond soil.</title>
        <authorList>
            <person name="Xie J."/>
            <person name="Shen N."/>
        </authorList>
    </citation>
    <scope>NUCLEOTIDE SEQUENCE</scope>
    <source>
        <strain evidence="3">GXMU-J5</strain>
    </source>
</reference>
<keyword evidence="4" id="KW-1185">Reference proteome</keyword>
<dbReference type="RefSeq" id="WP_266596087.1">
    <property type="nucleotide sequence ID" value="NZ_JAPHNL010000020.1"/>
</dbReference>
<protein>
    <recommendedName>
        <fullName evidence="5">DUF3558 domain-containing protein</fullName>
    </recommendedName>
</protein>